<evidence type="ECO:0000256" key="3">
    <source>
        <dbReference type="ARBA" id="ARBA00022475"/>
    </source>
</evidence>
<dbReference type="InterPro" id="IPR036458">
    <property type="entry name" value="Na:dicarbo_symporter_sf"/>
</dbReference>
<dbReference type="PANTHER" id="PTHR42865:SF7">
    <property type="entry name" value="PROTON_GLUTAMATE-ASPARTATE SYMPORTER"/>
    <property type="match status" value="1"/>
</dbReference>
<dbReference type="PANTHER" id="PTHR42865">
    <property type="entry name" value="PROTON/GLUTAMATE-ASPARTATE SYMPORTER"/>
    <property type="match status" value="1"/>
</dbReference>
<gene>
    <name evidence="9" type="ORF">DYB37_007799</name>
</gene>
<organism evidence="9 10">
    <name type="scientific">Aphanomyces astaci</name>
    <name type="common">Crayfish plague agent</name>
    <dbReference type="NCBI Taxonomy" id="112090"/>
    <lineage>
        <taxon>Eukaryota</taxon>
        <taxon>Sar</taxon>
        <taxon>Stramenopiles</taxon>
        <taxon>Oomycota</taxon>
        <taxon>Saprolegniomycetes</taxon>
        <taxon>Saprolegniales</taxon>
        <taxon>Verrucalvaceae</taxon>
        <taxon>Aphanomyces</taxon>
    </lineage>
</organism>
<dbReference type="InterPro" id="IPR001991">
    <property type="entry name" value="Na-dicarboxylate_symporter"/>
</dbReference>
<dbReference type="EMBL" id="QUTH01008008">
    <property type="protein sequence ID" value="RHZ03385.1"/>
    <property type="molecule type" value="Genomic_DNA"/>
</dbReference>
<evidence type="ECO:0000256" key="2">
    <source>
        <dbReference type="ARBA" id="ARBA00022448"/>
    </source>
</evidence>
<dbReference type="VEuPathDB" id="FungiDB:H257_16154"/>
<feature type="region of interest" description="Disordered" evidence="8">
    <location>
        <begin position="519"/>
        <end position="540"/>
    </location>
</feature>
<keyword evidence="5 7" id="KW-1133">Transmembrane helix</keyword>
<protein>
    <recommendedName>
        <fullName evidence="7">Amino acid transporter</fullName>
    </recommendedName>
</protein>
<keyword evidence="2 7" id="KW-0813">Transport</keyword>
<dbReference type="GO" id="GO:0015293">
    <property type="term" value="F:symporter activity"/>
    <property type="evidence" value="ECO:0007669"/>
    <property type="project" value="UniProtKB-UniRule"/>
</dbReference>
<sequence>MEHVLDGAGGSGREGFVVALTPRPSLMSMHDHDTDKDGMHVETTEASPSKCRQWCSNPSVLILMGCVLGIVLGCLLGKYGASKELLTWVSLPGELFLRALTCVVVPLVFVNIFLSVVDMLQAGHAAKSGLYTLGYFGLTTVLSVLMSIVSVTVFKKWFSHTTLSQANVVGSAGMLLVPCGNSTDAASVRWFPNGTLVCAAASDASSPLVLPSQSPTAPPTLSKTIQDQIFRALVPDNIVQQFVTGNYLGTLFLCHCIMAFAILLAVSMDKVTPRPVGIVQLCGELNAMLLVCIRFIIDLTPLAVLSLVAGGLGTTTDFMAAVADVGIFLVSFLVAVMLHYWVTLMGFLYLALRTSPLQAMKACWPAQVFAFCSASSAATLPVTLQCGEQAHVPSSVGSFILTMGATLNMNGTSIYFPCAVVYLAVSTGDEAKFTVVSYILLALLSTMSAAAAAPVPSAALVLVLPMFNAVCGTTNAPTPANFSYLLAMDFLLDRFRTWLNVSGDLVVAQCVAAMEKQAMPPRRVSSSTDPEEGDSSLSSP</sequence>
<dbReference type="Gene3D" id="1.10.3860.10">
    <property type="entry name" value="Sodium:dicarboxylate symporter"/>
    <property type="match status" value="1"/>
</dbReference>
<dbReference type="GO" id="GO:0005886">
    <property type="term" value="C:plasma membrane"/>
    <property type="evidence" value="ECO:0007669"/>
    <property type="project" value="UniProtKB-SubCell"/>
</dbReference>
<feature type="transmembrane region" description="Helical" evidence="7">
    <location>
        <begin position="437"/>
        <end position="467"/>
    </location>
</feature>
<evidence type="ECO:0000256" key="8">
    <source>
        <dbReference type="SAM" id="MobiDB-lite"/>
    </source>
</evidence>
<feature type="transmembrane region" description="Helical" evidence="7">
    <location>
        <begin position="247"/>
        <end position="266"/>
    </location>
</feature>
<evidence type="ECO:0000313" key="9">
    <source>
        <dbReference type="EMBL" id="RHZ03385.1"/>
    </source>
</evidence>
<comment type="subcellular location">
    <subcellularLocation>
        <location evidence="1">Cell membrane</location>
        <topology evidence="1">Multi-pass membrane protein</topology>
    </subcellularLocation>
    <subcellularLocation>
        <location evidence="7">Membrane</location>
        <topology evidence="7">Multi-pass membrane protein</topology>
    </subcellularLocation>
</comment>
<evidence type="ECO:0000256" key="4">
    <source>
        <dbReference type="ARBA" id="ARBA00022692"/>
    </source>
</evidence>
<evidence type="ECO:0000256" key="6">
    <source>
        <dbReference type="ARBA" id="ARBA00023136"/>
    </source>
</evidence>
<feature type="transmembrane region" description="Helical" evidence="7">
    <location>
        <begin position="95"/>
        <end position="117"/>
    </location>
</feature>
<feature type="transmembrane region" description="Helical" evidence="7">
    <location>
        <begin position="129"/>
        <end position="154"/>
    </location>
</feature>
<proteinExistence type="inferred from homology"/>
<feature type="transmembrane region" description="Helical" evidence="7">
    <location>
        <begin position="325"/>
        <end position="352"/>
    </location>
</feature>
<feature type="transmembrane region" description="Helical" evidence="7">
    <location>
        <begin position="364"/>
        <end position="384"/>
    </location>
</feature>
<dbReference type="Pfam" id="PF00375">
    <property type="entry name" value="SDF"/>
    <property type="match status" value="1"/>
</dbReference>
<comment type="caution">
    <text evidence="9">The sequence shown here is derived from an EMBL/GenBank/DDBJ whole genome shotgun (WGS) entry which is preliminary data.</text>
</comment>
<dbReference type="PRINTS" id="PR00173">
    <property type="entry name" value="EDTRNSPORT"/>
</dbReference>
<keyword evidence="7" id="KW-0769">Symport</keyword>
<name>A0A418E057_APHAT</name>
<feature type="transmembrane region" description="Helical" evidence="7">
    <location>
        <begin position="396"/>
        <end position="425"/>
    </location>
</feature>
<evidence type="ECO:0000256" key="5">
    <source>
        <dbReference type="ARBA" id="ARBA00022989"/>
    </source>
</evidence>
<accession>A0A418E057</accession>
<keyword evidence="4 7" id="KW-0812">Transmembrane</keyword>
<feature type="transmembrane region" description="Helical" evidence="7">
    <location>
        <begin position="60"/>
        <end position="80"/>
    </location>
</feature>
<evidence type="ECO:0000313" key="10">
    <source>
        <dbReference type="Proteomes" id="UP000285430"/>
    </source>
</evidence>
<keyword evidence="6 7" id="KW-0472">Membrane</keyword>
<reference evidence="9 10" key="1">
    <citation type="submission" date="2018-08" db="EMBL/GenBank/DDBJ databases">
        <title>Aphanomyces genome sequencing and annotation.</title>
        <authorList>
            <person name="Minardi D."/>
            <person name="Oidtmann B."/>
            <person name="Van Der Giezen M."/>
            <person name="Studholme D.J."/>
        </authorList>
    </citation>
    <scope>NUCLEOTIDE SEQUENCE [LARGE SCALE GENOMIC DNA]</scope>
    <source>
        <strain evidence="9 10">Da</strain>
    </source>
</reference>
<evidence type="ECO:0000256" key="7">
    <source>
        <dbReference type="RuleBase" id="RU361216"/>
    </source>
</evidence>
<dbReference type="AlphaFoldDB" id="A0A418E057"/>
<dbReference type="SUPFAM" id="SSF118215">
    <property type="entry name" value="Proton glutamate symport protein"/>
    <property type="match status" value="1"/>
</dbReference>
<comment type="similarity">
    <text evidence="7">Belongs to the dicarboxylate/amino acid:cation symporter (DAACS) (TC 2.A.23) family.</text>
</comment>
<evidence type="ECO:0000256" key="1">
    <source>
        <dbReference type="ARBA" id="ARBA00004651"/>
    </source>
</evidence>
<dbReference type="Proteomes" id="UP000285430">
    <property type="component" value="Unassembled WGS sequence"/>
</dbReference>
<keyword evidence="3" id="KW-1003">Cell membrane</keyword>